<sequence>MLNTSIEICSNILNYNTTLHISYIVWHTCGLLCTMFGIPGHLFQILIMLNKTNRKQSISLYVIAIAIFELIFLVDLTATQIHDELTTAYGRGVVSYCTVANWVHRFAN</sequence>
<dbReference type="InterPro" id="IPR041426">
    <property type="entry name" value="Mos1_HTH"/>
</dbReference>
<dbReference type="Proteomes" id="UP000663889">
    <property type="component" value="Unassembled WGS sequence"/>
</dbReference>
<evidence type="ECO:0000313" key="4">
    <source>
        <dbReference type="Proteomes" id="UP000663889"/>
    </source>
</evidence>
<evidence type="ECO:0000256" key="1">
    <source>
        <dbReference type="SAM" id="Phobius"/>
    </source>
</evidence>
<evidence type="ECO:0000259" key="2">
    <source>
        <dbReference type="Pfam" id="PF17906"/>
    </source>
</evidence>
<feature type="transmembrane region" description="Helical" evidence="1">
    <location>
        <begin position="58"/>
        <end position="78"/>
    </location>
</feature>
<accession>A0A814IU92</accession>
<feature type="transmembrane region" description="Helical" evidence="1">
    <location>
        <begin position="23"/>
        <end position="46"/>
    </location>
</feature>
<dbReference type="Pfam" id="PF17906">
    <property type="entry name" value="HTH_48"/>
    <property type="match status" value="1"/>
</dbReference>
<protein>
    <recommendedName>
        <fullName evidence="2">Mos1 transposase HTH domain-containing protein</fullName>
    </recommendedName>
</protein>
<evidence type="ECO:0000313" key="3">
    <source>
        <dbReference type="EMBL" id="CAF1028039.1"/>
    </source>
</evidence>
<organism evidence="3 4">
    <name type="scientific">Rotaria sordida</name>
    <dbReference type="NCBI Taxonomy" id="392033"/>
    <lineage>
        <taxon>Eukaryota</taxon>
        <taxon>Metazoa</taxon>
        <taxon>Spiralia</taxon>
        <taxon>Gnathifera</taxon>
        <taxon>Rotifera</taxon>
        <taxon>Eurotatoria</taxon>
        <taxon>Bdelloidea</taxon>
        <taxon>Philodinida</taxon>
        <taxon>Philodinidae</taxon>
        <taxon>Rotaria</taxon>
    </lineage>
</organism>
<keyword evidence="1" id="KW-0472">Membrane</keyword>
<keyword evidence="1" id="KW-1133">Transmembrane helix</keyword>
<dbReference type="EMBL" id="CAJNOU010000545">
    <property type="protein sequence ID" value="CAF1028039.1"/>
    <property type="molecule type" value="Genomic_DNA"/>
</dbReference>
<reference evidence="3" key="1">
    <citation type="submission" date="2021-02" db="EMBL/GenBank/DDBJ databases">
        <authorList>
            <person name="Nowell W R."/>
        </authorList>
    </citation>
    <scope>NUCLEOTIDE SEQUENCE</scope>
</reference>
<comment type="caution">
    <text evidence="3">The sequence shown here is derived from an EMBL/GenBank/DDBJ whole genome shotgun (WGS) entry which is preliminary data.</text>
</comment>
<name>A0A814IU92_9BILA</name>
<keyword evidence="1" id="KW-0812">Transmembrane</keyword>
<gene>
    <name evidence="3" type="ORF">SEV965_LOCUS12157</name>
</gene>
<proteinExistence type="predicted"/>
<feature type="domain" description="Mos1 transposase HTH" evidence="2">
    <location>
        <begin position="72"/>
        <end position="108"/>
    </location>
</feature>
<dbReference type="AlphaFoldDB" id="A0A814IU92"/>